<feature type="region of interest" description="Disordered" evidence="1">
    <location>
        <begin position="14"/>
        <end position="40"/>
    </location>
</feature>
<feature type="region of interest" description="Disordered" evidence="1">
    <location>
        <begin position="95"/>
        <end position="119"/>
    </location>
</feature>
<reference evidence="2" key="1">
    <citation type="submission" date="2021-01" db="EMBL/GenBank/DDBJ databases">
        <authorList>
            <consortium name="Genoscope - CEA"/>
            <person name="William W."/>
        </authorList>
    </citation>
    <scope>NUCLEOTIDE SEQUENCE</scope>
</reference>
<dbReference type="Proteomes" id="UP001295469">
    <property type="component" value="Chromosome C08"/>
</dbReference>
<protein>
    <submittedName>
        <fullName evidence="2">(rape) hypothetical protein</fullName>
    </submittedName>
</protein>
<gene>
    <name evidence="2" type="ORF">DARMORV10_C08P38420.1</name>
</gene>
<organism evidence="2">
    <name type="scientific">Brassica napus</name>
    <name type="common">Rape</name>
    <dbReference type="NCBI Taxonomy" id="3708"/>
    <lineage>
        <taxon>Eukaryota</taxon>
        <taxon>Viridiplantae</taxon>
        <taxon>Streptophyta</taxon>
        <taxon>Embryophyta</taxon>
        <taxon>Tracheophyta</taxon>
        <taxon>Spermatophyta</taxon>
        <taxon>Magnoliopsida</taxon>
        <taxon>eudicotyledons</taxon>
        <taxon>Gunneridae</taxon>
        <taxon>Pentapetalae</taxon>
        <taxon>rosids</taxon>
        <taxon>malvids</taxon>
        <taxon>Brassicales</taxon>
        <taxon>Brassicaceae</taxon>
        <taxon>Brassiceae</taxon>
        <taxon>Brassica</taxon>
    </lineage>
</organism>
<dbReference type="EMBL" id="HG994372">
    <property type="protein sequence ID" value="CAF2113812.1"/>
    <property type="molecule type" value="Genomic_DNA"/>
</dbReference>
<accession>A0A816UZV6</accession>
<name>A0A816UZV6_BRANA</name>
<evidence type="ECO:0000256" key="1">
    <source>
        <dbReference type="SAM" id="MobiDB-lite"/>
    </source>
</evidence>
<proteinExistence type="predicted"/>
<feature type="compositionally biased region" description="Polar residues" evidence="1">
    <location>
        <begin position="30"/>
        <end position="40"/>
    </location>
</feature>
<feature type="compositionally biased region" description="Polar residues" evidence="1">
    <location>
        <begin position="96"/>
        <end position="119"/>
    </location>
</feature>
<evidence type="ECO:0000313" key="2">
    <source>
        <dbReference type="EMBL" id="CAF2113812.1"/>
    </source>
</evidence>
<dbReference type="AlphaFoldDB" id="A0A816UZV6"/>
<sequence length="119" mass="13266">MLRCGDITAHVEDTRLDSTARAPPPLASPSDYTTGESATGSSQQLHHLRLVCTHCQRHLSFQPQLIDRRPRFIVDLIQGKTQSIEERFFVGPLLQAKSSSQKPTNPIKTQSSFNQEALP</sequence>